<evidence type="ECO:0000256" key="4">
    <source>
        <dbReference type="ARBA" id="ARBA00022692"/>
    </source>
</evidence>
<dbReference type="InterPro" id="IPR017871">
    <property type="entry name" value="ABC_transporter-like_CS"/>
</dbReference>
<feature type="domain" description="ABC transporter" evidence="10">
    <location>
        <begin position="331"/>
        <end position="566"/>
    </location>
</feature>
<dbReference type="InterPro" id="IPR003439">
    <property type="entry name" value="ABC_transporter-like_ATP-bd"/>
</dbReference>
<keyword evidence="7 9" id="KW-1133">Transmembrane helix</keyword>
<dbReference type="PROSITE" id="PS50929">
    <property type="entry name" value="ABC_TM1F"/>
    <property type="match status" value="1"/>
</dbReference>
<dbReference type="Gene3D" id="1.20.1560.10">
    <property type="entry name" value="ABC transporter type 1, transmembrane domain"/>
    <property type="match status" value="1"/>
</dbReference>
<dbReference type="PROSITE" id="PS00211">
    <property type="entry name" value="ABC_TRANSPORTER_1"/>
    <property type="match status" value="1"/>
</dbReference>
<proteinExistence type="predicted"/>
<evidence type="ECO:0000256" key="5">
    <source>
        <dbReference type="ARBA" id="ARBA00022741"/>
    </source>
</evidence>
<evidence type="ECO:0000259" key="10">
    <source>
        <dbReference type="PROSITE" id="PS50893"/>
    </source>
</evidence>
<evidence type="ECO:0000256" key="6">
    <source>
        <dbReference type="ARBA" id="ARBA00022840"/>
    </source>
</evidence>
<feature type="transmembrane region" description="Helical" evidence="9">
    <location>
        <begin position="130"/>
        <end position="149"/>
    </location>
</feature>
<dbReference type="EMBL" id="CP047591">
    <property type="protein sequence ID" value="QHI72762.1"/>
    <property type="molecule type" value="Genomic_DNA"/>
</dbReference>
<keyword evidence="8 9" id="KW-0472">Membrane</keyword>
<dbReference type="PANTHER" id="PTHR43394">
    <property type="entry name" value="ATP-DEPENDENT PERMEASE MDL1, MITOCHONDRIAL"/>
    <property type="match status" value="1"/>
</dbReference>
<dbReference type="KEGG" id="amic:Ami3637_10415"/>
<dbReference type="Pfam" id="PF00664">
    <property type="entry name" value="ABC_membrane"/>
    <property type="match status" value="1"/>
</dbReference>
<dbReference type="InterPro" id="IPR011527">
    <property type="entry name" value="ABC1_TM_dom"/>
</dbReference>
<evidence type="ECO:0000256" key="1">
    <source>
        <dbReference type="ARBA" id="ARBA00004651"/>
    </source>
</evidence>
<dbReference type="SUPFAM" id="SSF90123">
    <property type="entry name" value="ABC transporter transmembrane region"/>
    <property type="match status" value="1"/>
</dbReference>
<keyword evidence="4 9" id="KW-0812">Transmembrane</keyword>
<dbReference type="InterPro" id="IPR039421">
    <property type="entry name" value="Type_1_exporter"/>
</dbReference>
<dbReference type="Proteomes" id="UP000463883">
    <property type="component" value="Chromosome"/>
</dbReference>
<gene>
    <name evidence="12" type="ORF">Ami3637_10415</name>
</gene>
<evidence type="ECO:0000259" key="11">
    <source>
        <dbReference type="PROSITE" id="PS50929"/>
    </source>
</evidence>
<comment type="subcellular location">
    <subcellularLocation>
        <location evidence="1">Cell membrane</location>
        <topology evidence="1">Multi-pass membrane protein</topology>
    </subcellularLocation>
</comment>
<keyword evidence="5" id="KW-0547">Nucleotide-binding</keyword>
<dbReference type="GO" id="GO:0015421">
    <property type="term" value="F:ABC-type oligopeptide transporter activity"/>
    <property type="evidence" value="ECO:0007669"/>
    <property type="project" value="TreeGrafter"/>
</dbReference>
<dbReference type="Pfam" id="PF00005">
    <property type="entry name" value="ABC_tran"/>
    <property type="match status" value="1"/>
</dbReference>
<evidence type="ECO:0000256" key="8">
    <source>
        <dbReference type="ARBA" id="ARBA00023136"/>
    </source>
</evidence>
<dbReference type="PROSITE" id="PS50893">
    <property type="entry name" value="ABC_TRANSPORTER_2"/>
    <property type="match status" value="1"/>
</dbReference>
<evidence type="ECO:0000256" key="3">
    <source>
        <dbReference type="ARBA" id="ARBA00022475"/>
    </source>
</evidence>
<dbReference type="CDD" id="cd18548">
    <property type="entry name" value="ABC_6TM_Tm287_like"/>
    <property type="match status" value="1"/>
</dbReference>
<evidence type="ECO:0000313" key="13">
    <source>
        <dbReference type="Proteomes" id="UP000463883"/>
    </source>
</evidence>
<dbReference type="GO" id="GO:0016887">
    <property type="term" value="F:ATP hydrolysis activity"/>
    <property type="evidence" value="ECO:0007669"/>
    <property type="project" value="InterPro"/>
</dbReference>
<dbReference type="InterPro" id="IPR003593">
    <property type="entry name" value="AAA+_ATPase"/>
</dbReference>
<dbReference type="GO" id="GO:0005886">
    <property type="term" value="C:plasma membrane"/>
    <property type="evidence" value="ECO:0007669"/>
    <property type="project" value="UniProtKB-SubCell"/>
</dbReference>
<evidence type="ECO:0000256" key="9">
    <source>
        <dbReference type="SAM" id="Phobius"/>
    </source>
</evidence>
<dbReference type="InterPro" id="IPR036640">
    <property type="entry name" value="ABC1_TM_sf"/>
</dbReference>
<feature type="transmembrane region" description="Helical" evidence="9">
    <location>
        <begin position="12"/>
        <end position="28"/>
    </location>
</feature>
<accession>A0A6P1MFD9</accession>
<feature type="transmembrane region" description="Helical" evidence="9">
    <location>
        <begin position="155"/>
        <end position="178"/>
    </location>
</feature>
<name>A0A6P1MFD9_9FIRM</name>
<feature type="transmembrane region" description="Helical" evidence="9">
    <location>
        <begin position="59"/>
        <end position="82"/>
    </location>
</feature>
<dbReference type="Gene3D" id="3.40.50.300">
    <property type="entry name" value="P-loop containing nucleotide triphosphate hydrolases"/>
    <property type="match status" value="1"/>
</dbReference>
<feature type="domain" description="ABC transmembrane type-1" evidence="11">
    <location>
        <begin position="16"/>
        <end position="298"/>
    </location>
</feature>
<dbReference type="PANTHER" id="PTHR43394:SF1">
    <property type="entry name" value="ATP-BINDING CASSETTE SUB-FAMILY B MEMBER 10, MITOCHONDRIAL"/>
    <property type="match status" value="1"/>
</dbReference>
<dbReference type="InterPro" id="IPR027417">
    <property type="entry name" value="P-loop_NTPase"/>
</dbReference>
<feature type="transmembrane region" description="Helical" evidence="9">
    <location>
        <begin position="236"/>
        <end position="258"/>
    </location>
</feature>
<keyword evidence="2" id="KW-0813">Transport</keyword>
<evidence type="ECO:0000256" key="7">
    <source>
        <dbReference type="ARBA" id="ARBA00022989"/>
    </source>
</evidence>
<keyword evidence="3" id="KW-1003">Cell membrane</keyword>
<dbReference type="SUPFAM" id="SSF52540">
    <property type="entry name" value="P-loop containing nucleoside triphosphate hydrolases"/>
    <property type="match status" value="1"/>
</dbReference>
<evidence type="ECO:0000256" key="2">
    <source>
        <dbReference type="ARBA" id="ARBA00022448"/>
    </source>
</evidence>
<dbReference type="AlphaFoldDB" id="A0A6P1MFD9"/>
<reference evidence="12 13" key="1">
    <citation type="submission" date="2020-01" db="EMBL/GenBank/DDBJ databases">
        <title>Genomic analysis of Aminipila sp. CBA3637.</title>
        <authorList>
            <person name="Kim Y.B."/>
            <person name="Roh S.W."/>
        </authorList>
    </citation>
    <scope>NUCLEOTIDE SEQUENCE [LARGE SCALE GENOMIC DNA]</scope>
    <source>
        <strain evidence="12 13">CBA3637</strain>
    </source>
</reference>
<dbReference type="RefSeq" id="WP_162362529.1">
    <property type="nucleotide sequence ID" value="NZ_CP047591.1"/>
</dbReference>
<feature type="transmembrane region" description="Helical" evidence="9">
    <location>
        <begin position="278"/>
        <end position="296"/>
    </location>
</feature>
<evidence type="ECO:0000313" key="12">
    <source>
        <dbReference type="EMBL" id="QHI72762.1"/>
    </source>
</evidence>
<dbReference type="GO" id="GO:0005524">
    <property type="term" value="F:ATP binding"/>
    <property type="evidence" value="ECO:0007669"/>
    <property type="project" value="UniProtKB-KW"/>
</dbReference>
<protein>
    <submittedName>
        <fullName evidence="12">ATP-binding cassette domain-containing protein</fullName>
    </submittedName>
</protein>
<organism evidence="12 13">
    <name type="scientific">Aminipila terrae</name>
    <dbReference type="NCBI Taxonomy" id="2697030"/>
    <lineage>
        <taxon>Bacteria</taxon>
        <taxon>Bacillati</taxon>
        <taxon>Bacillota</taxon>
        <taxon>Clostridia</taxon>
        <taxon>Peptostreptococcales</taxon>
        <taxon>Anaerovoracaceae</taxon>
        <taxon>Aminipila</taxon>
    </lineage>
</organism>
<dbReference type="SMART" id="SM00382">
    <property type="entry name" value="AAA"/>
    <property type="match status" value="1"/>
</dbReference>
<sequence>MKKILKYYKPYIPVMILIVLLLFFQAMAELSLPEYMSKIIDHGIIQGNLSYIYSTGRKMLVVSLLLMMCAIAVSFLASRIAAGTTRKIRYDLFSKVTSFSKAELDGFSIASLITRSTNDMQQIQTTSVMVLRFACFAPIMGIGAFIKAVSTSLELSWTIGLALLAMLLVILFAIKITVPKFAIVQKMVDKLNLIMNERLTGILVIRAFNAEKREEERFDTSNNDLTKLNLFVNRAISFNMPLMMLIMNFTAMLIVWAGADLVQTGSLQIGNILAFIQYSMQVIMSFLFISMIFIMIPRAMVSARRVAEVLQVETQIVDHVQAVCPEINGTVEFRNVSFSYPDAGENVLTDISFTAKPGETTAFIGSTGSGKSTLVNLIPRFYDVTGGAILIDGVDIRTIEQKHLRNAIGYVPQKGILFSGTIESNLKFGSDQAEPKDLEHVAAISQSLDFILEKPGKFDEVISQGGTNVSGGQKQRISIARALARNPQIYIFDDSFSALDFKTDLALRKALKENMGNSTMLIVAQRINTIKDAEQIIVLNEGQVAGIGTHHELMKECQIYREIAESQLDKGEM</sequence>
<keyword evidence="13" id="KW-1185">Reference proteome</keyword>
<keyword evidence="6 12" id="KW-0067">ATP-binding</keyword>
<dbReference type="FunFam" id="3.40.50.300:FF:000221">
    <property type="entry name" value="Multidrug ABC transporter ATP-binding protein"/>
    <property type="match status" value="1"/>
</dbReference>